<dbReference type="GO" id="GO:0015740">
    <property type="term" value="P:C4-dicarboxylate transport"/>
    <property type="evidence" value="ECO:0007669"/>
    <property type="project" value="TreeGrafter"/>
</dbReference>
<feature type="region of interest" description="Disordered" evidence="9">
    <location>
        <begin position="1"/>
        <end position="32"/>
    </location>
</feature>
<dbReference type="Proteomes" id="UP000322499">
    <property type="component" value="Unassembled WGS sequence"/>
</dbReference>
<dbReference type="GO" id="GO:0022857">
    <property type="term" value="F:transmembrane transporter activity"/>
    <property type="evidence" value="ECO:0007669"/>
    <property type="project" value="TreeGrafter"/>
</dbReference>
<evidence type="ECO:0000256" key="9">
    <source>
        <dbReference type="SAM" id="MobiDB-lite"/>
    </source>
</evidence>
<feature type="region of interest" description="Disordered" evidence="9">
    <location>
        <begin position="196"/>
        <end position="220"/>
    </location>
</feature>
<evidence type="ECO:0000256" key="2">
    <source>
        <dbReference type="ARBA" id="ARBA00022448"/>
    </source>
</evidence>
<keyword evidence="5 10" id="KW-0812">Transmembrane</keyword>
<reference evidence="12 13" key="1">
    <citation type="submission" date="2019-07" db="EMBL/GenBank/DDBJ databases">
        <title>Genomic Encyclopedia of Archaeal and Bacterial Type Strains, Phase II (KMG-II): from individual species to whole genera.</title>
        <authorList>
            <person name="Goeker M."/>
        </authorList>
    </citation>
    <scope>NUCLEOTIDE SEQUENCE [LARGE SCALE GENOMIC DNA]</scope>
    <source>
        <strain evidence="12 13">DSM 46842</strain>
    </source>
</reference>
<keyword evidence="6 10" id="KW-1133">Transmembrane helix</keyword>
<evidence type="ECO:0000313" key="13">
    <source>
        <dbReference type="Proteomes" id="UP000322499"/>
    </source>
</evidence>
<comment type="caution">
    <text evidence="12">The sequence shown here is derived from an EMBL/GenBank/DDBJ whole genome shotgun (WGS) entry which is preliminary data.</text>
</comment>
<keyword evidence="7 10" id="KW-0472">Membrane</keyword>
<dbReference type="PANTHER" id="PTHR35011:SF10">
    <property type="entry name" value="TRAP TRANSPORTER SMALL PERMEASE PROTEIN"/>
    <property type="match status" value="1"/>
</dbReference>
<evidence type="ECO:0000256" key="4">
    <source>
        <dbReference type="ARBA" id="ARBA00022519"/>
    </source>
</evidence>
<dbReference type="InterPro" id="IPR055348">
    <property type="entry name" value="DctQ"/>
</dbReference>
<feature type="domain" description="Tripartite ATP-independent periplasmic transporters DctQ component" evidence="11">
    <location>
        <begin position="59"/>
        <end position="188"/>
    </location>
</feature>
<feature type="transmembrane region" description="Helical" evidence="10">
    <location>
        <begin position="81"/>
        <end position="99"/>
    </location>
</feature>
<comment type="subcellular location">
    <subcellularLocation>
        <location evidence="1">Cell inner membrane</location>
        <topology evidence="1">Multi-pass membrane protein</topology>
    </subcellularLocation>
</comment>
<gene>
    <name evidence="12" type="ORF">BD833_10328</name>
</gene>
<keyword evidence="3" id="KW-1003">Cell membrane</keyword>
<feature type="transmembrane region" description="Helical" evidence="10">
    <location>
        <begin position="40"/>
        <end position="61"/>
    </location>
</feature>
<proteinExistence type="inferred from homology"/>
<evidence type="ECO:0000256" key="5">
    <source>
        <dbReference type="ARBA" id="ARBA00022692"/>
    </source>
</evidence>
<accession>A0A5S5CYP8</accession>
<dbReference type="InterPro" id="IPR007387">
    <property type="entry name" value="TRAP_DctQ"/>
</dbReference>
<feature type="transmembrane region" description="Helical" evidence="10">
    <location>
        <begin position="165"/>
        <end position="184"/>
    </location>
</feature>
<evidence type="ECO:0000256" key="7">
    <source>
        <dbReference type="ARBA" id="ARBA00023136"/>
    </source>
</evidence>
<evidence type="ECO:0000259" key="11">
    <source>
        <dbReference type="Pfam" id="PF04290"/>
    </source>
</evidence>
<sequence length="220" mass="22987">MGASGDNDPLSPDALIGDTHSVPPIAGTPADRPGGPVRRAIHALATAFGVLAALLIVGIMLSTALDVLVRQLTGSSIPGVVEYSEVLLAGLVFLGLAYAQRTGAHIGVDLVTERLPVRTAHVVRAIGLVVVLAVLLWTTYETTVVAIRSFEVGEFRFGLVPVPIWPVRMVIPLGLVALVLELALTTYDEITGARTGAATTRHEHPEADSSVVPGENGPRS</sequence>
<keyword evidence="4" id="KW-0997">Cell inner membrane</keyword>
<comment type="similarity">
    <text evidence="8">Belongs to the TRAP transporter small permease family.</text>
</comment>
<keyword evidence="2" id="KW-0813">Transport</keyword>
<organism evidence="12 13">
    <name type="scientific">Blastococcus xanthinilyticus</name>
    <dbReference type="NCBI Taxonomy" id="1564164"/>
    <lineage>
        <taxon>Bacteria</taxon>
        <taxon>Bacillati</taxon>
        <taxon>Actinomycetota</taxon>
        <taxon>Actinomycetes</taxon>
        <taxon>Geodermatophilales</taxon>
        <taxon>Geodermatophilaceae</taxon>
        <taxon>Blastococcus</taxon>
    </lineage>
</organism>
<evidence type="ECO:0000256" key="6">
    <source>
        <dbReference type="ARBA" id="ARBA00022989"/>
    </source>
</evidence>
<evidence type="ECO:0000256" key="1">
    <source>
        <dbReference type="ARBA" id="ARBA00004429"/>
    </source>
</evidence>
<dbReference type="AlphaFoldDB" id="A0A5S5CYP8"/>
<evidence type="ECO:0000256" key="10">
    <source>
        <dbReference type="SAM" id="Phobius"/>
    </source>
</evidence>
<evidence type="ECO:0000256" key="3">
    <source>
        <dbReference type="ARBA" id="ARBA00022475"/>
    </source>
</evidence>
<dbReference type="EMBL" id="VNHW01000003">
    <property type="protein sequence ID" value="TYP88873.1"/>
    <property type="molecule type" value="Genomic_DNA"/>
</dbReference>
<dbReference type="PANTHER" id="PTHR35011">
    <property type="entry name" value="2,3-DIKETO-L-GULONATE TRAP TRANSPORTER SMALL PERMEASE PROTEIN YIAM"/>
    <property type="match status" value="1"/>
</dbReference>
<keyword evidence="13" id="KW-1185">Reference proteome</keyword>
<feature type="transmembrane region" description="Helical" evidence="10">
    <location>
        <begin position="120"/>
        <end position="140"/>
    </location>
</feature>
<dbReference type="GO" id="GO:0005886">
    <property type="term" value="C:plasma membrane"/>
    <property type="evidence" value="ECO:0007669"/>
    <property type="project" value="UniProtKB-SubCell"/>
</dbReference>
<evidence type="ECO:0000256" key="8">
    <source>
        <dbReference type="ARBA" id="ARBA00038436"/>
    </source>
</evidence>
<dbReference type="Pfam" id="PF04290">
    <property type="entry name" value="DctQ"/>
    <property type="match status" value="1"/>
</dbReference>
<evidence type="ECO:0000313" key="12">
    <source>
        <dbReference type="EMBL" id="TYP88873.1"/>
    </source>
</evidence>
<name>A0A5S5CYP8_9ACTN</name>
<protein>
    <submittedName>
        <fullName evidence="12">TRAP-type mannitol/chloroaromatic compound transport system permease small subunit</fullName>
    </submittedName>
</protein>